<dbReference type="EMBL" id="AP017424">
    <property type="protein sequence ID" value="BAU83913.1"/>
    <property type="molecule type" value="Genomic_DNA"/>
</dbReference>
<dbReference type="GO" id="GO:0003677">
    <property type="term" value="F:DNA binding"/>
    <property type="evidence" value="ECO:0007669"/>
    <property type="project" value="UniProtKB-UniRule"/>
</dbReference>
<feature type="DNA-binding region" description="OmpR/PhoB-type" evidence="4">
    <location>
        <begin position="1"/>
        <end position="87"/>
    </location>
</feature>
<keyword evidence="2" id="KW-0902">Two-component regulatory system</keyword>
<evidence type="ECO:0000259" key="6">
    <source>
        <dbReference type="PROSITE" id="PS51755"/>
    </source>
</evidence>
<reference evidence="7 8" key="1">
    <citation type="journal article" date="2016" name="Genome Announc.">
        <title>Complete Genome Sequence of Thiostrepton-Producing Streptomyces laurentii ATCC 31255.</title>
        <authorList>
            <person name="Doi K."/>
            <person name="Fujino Y."/>
            <person name="Nagayoshi Y."/>
            <person name="Ohshima T."/>
            <person name="Ogata S."/>
        </authorList>
    </citation>
    <scope>NUCLEOTIDE SEQUENCE [LARGE SCALE GENOMIC DNA]</scope>
    <source>
        <strain evidence="7 8">ATCC 31255</strain>
    </source>
</reference>
<evidence type="ECO:0000313" key="8">
    <source>
        <dbReference type="Proteomes" id="UP000217676"/>
    </source>
</evidence>
<dbReference type="AlphaFoldDB" id="A0A160P0R6"/>
<dbReference type="SMART" id="SM00862">
    <property type="entry name" value="Trans_reg_C"/>
    <property type="match status" value="1"/>
</dbReference>
<dbReference type="SMART" id="SM01043">
    <property type="entry name" value="BTAD"/>
    <property type="match status" value="1"/>
</dbReference>
<dbReference type="InterPro" id="IPR016032">
    <property type="entry name" value="Sig_transdc_resp-reg_C-effctor"/>
</dbReference>
<evidence type="ECO:0000256" key="2">
    <source>
        <dbReference type="ARBA" id="ARBA00023012"/>
    </source>
</evidence>
<feature type="region of interest" description="Disordered" evidence="5">
    <location>
        <begin position="473"/>
        <end position="511"/>
    </location>
</feature>
<sequence length="902" mass="93241">MMFRLLGPLTVSGSPVTGGPRVRALLALLLLDAGRAVSAVRLVDGLYGDTPPAGAAGALQSQVSRLRRALPDGYGVDHSPAGYRLTGPDTGTGTGGGAGIGPDTVDVLRFERLAGYGARAAAAGDPVRAEELLREALGLWRGPALADVRDAPYAPARTARLDGLRLDALEEWAAALLASGGDPAPLVREVEAAAAAHPLRERLRALQIRALAGAGRQARALAVYEEVRGALADELGADPSPELAAAHLAVLRGERGAEGGVPAARPLPAPLTEFVGRAPEREWLRALLASARLVTLVGPGGAGKTRLALEGVREGRARREAVFVDLGAVGAGEAAGAFARALGVRDAAPDALVRALADRPVLLVVDNCEHVVAEAAVLVRALLTGCPALRVLATSREALGLTGESLLPLGALAPKAAVELFVRRGAAARPGFAGHARVAEVCAALDGLPLALELAAARLRTLGVDELADRLGERMGRPLGERSGERPGGPLGERSGERPGGPLDAPRAHPDDRFRLLSRGDRTAPARHRTLAAVVEWSWGLLDAAEQRLAARFSVFRGGATAGAVARVCGADRADAEELLASLTEKSLVEAVVVDGGAGPVRYRMLETVRAYAAGRLPAGDPAPAAHTAHCLALARTADPALRGPDQLDRLARLDAEEPNLRAALRRAIAHAPDDGLRLVAALTPYWWLRGLRGQVAGLARDLLDAADRAGLDPVAAGLGEEYVLGVLAANAPATGPDSGACAERLARARTLLTTRAEPLRQPFTAFLWATAVGPEVRLPVPDDPWSRALGQAGQGHLALERGDREAARAALTAALAGFRALGERWGTATALEGLAALSPDPLPLLGEALALFESLGVAEDIVDLLVRRAAVHEAAGEVEAAAADRARAARVARRAGLPAPV</sequence>
<evidence type="ECO:0000256" key="1">
    <source>
        <dbReference type="ARBA" id="ARBA00005820"/>
    </source>
</evidence>
<dbReference type="PANTHER" id="PTHR47691:SF3">
    <property type="entry name" value="HTH-TYPE TRANSCRIPTIONAL REGULATOR RV0890C-RELATED"/>
    <property type="match status" value="1"/>
</dbReference>
<dbReference type="Pfam" id="PF03704">
    <property type="entry name" value="BTAD"/>
    <property type="match status" value="1"/>
</dbReference>
<evidence type="ECO:0000256" key="3">
    <source>
        <dbReference type="ARBA" id="ARBA00023125"/>
    </source>
</evidence>
<gene>
    <name evidence="7" type="ORF">SLA_2998</name>
</gene>
<dbReference type="GO" id="GO:0000160">
    <property type="term" value="P:phosphorelay signal transduction system"/>
    <property type="evidence" value="ECO:0007669"/>
    <property type="project" value="UniProtKB-KW"/>
</dbReference>
<dbReference type="Proteomes" id="UP000217676">
    <property type="component" value="Chromosome"/>
</dbReference>
<dbReference type="Pfam" id="PF25872">
    <property type="entry name" value="HTH_77"/>
    <property type="match status" value="1"/>
</dbReference>
<evidence type="ECO:0000256" key="5">
    <source>
        <dbReference type="SAM" id="MobiDB-lite"/>
    </source>
</evidence>
<protein>
    <submittedName>
        <fullName evidence="7">Two-component SARP family transcriptional regulator fused with ATPase domain</fullName>
    </submittedName>
</protein>
<keyword evidence="3 4" id="KW-0238">DNA-binding</keyword>
<feature type="compositionally biased region" description="Basic and acidic residues" evidence="5">
    <location>
        <begin position="473"/>
        <end position="485"/>
    </location>
</feature>
<dbReference type="InterPro" id="IPR005158">
    <property type="entry name" value="BTAD"/>
</dbReference>
<dbReference type="InterPro" id="IPR058852">
    <property type="entry name" value="HTH_77"/>
</dbReference>
<dbReference type="InterPro" id="IPR027417">
    <property type="entry name" value="P-loop_NTPase"/>
</dbReference>
<feature type="domain" description="OmpR/PhoB-type" evidence="6">
    <location>
        <begin position="1"/>
        <end position="87"/>
    </location>
</feature>
<dbReference type="InterPro" id="IPR036388">
    <property type="entry name" value="WH-like_DNA-bd_sf"/>
</dbReference>
<dbReference type="InterPro" id="IPR001867">
    <property type="entry name" value="OmpR/PhoB-type_DNA-bd"/>
</dbReference>
<organism evidence="7 8">
    <name type="scientific">Streptomyces laurentii</name>
    <dbReference type="NCBI Taxonomy" id="39478"/>
    <lineage>
        <taxon>Bacteria</taxon>
        <taxon>Bacillati</taxon>
        <taxon>Actinomycetota</taxon>
        <taxon>Actinomycetes</taxon>
        <taxon>Kitasatosporales</taxon>
        <taxon>Streptomycetaceae</taxon>
        <taxon>Streptomyces</taxon>
    </lineage>
</organism>
<proteinExistence type="inferred from homology"/>
<dbReference type="KEGG" id="slau:SLA_2998"/>
<dbReference type="InterPro" id="IPR011990">
    <property type="entry name" value="TPR-like_helical_dom_sf"/>
</dbReference>
<dbReference type="PROSITE" id="PS51755">
    <property type="entry name" value="OMPR_PHOB"/>
    <property type="match status" value="1"/>
</dbReference>
<dbReference type="PANTHER" id="PTHR47691">
    <property type="entry name" value="REGULATOR-RELATED"/>
    <property type="match status" value="1"/>
</dbReference>
<dbReference type="Gene3D" id="3.40.50.300">
    <property type="entry name" value="P-loop containing nucleotide triphosphate hydrolases"/>
    <property type="match status" value="1"/>
</dbReference>
<dbReference type="SUPFAM" id="SSF46894">
    <property type="entry name" value="C-terminal effector domain of the bipartite response regulators"/>
    <property type="match status" value="1"/>
</dbReference>
<evidence type="ECO:0000256" key="4">
    <source>
        <dbReference type="PROSITE-ProRule" id="PRU01091"/>
    </source>
</evidence>
<dbReference type="Pfam" id="PF00486">
    <property type="entry name" value="Trans_reg_C"/>
    <property type="match status" value="1"/>
</dbReference>
<accession>A0A160P0R6</accession>
<dbReference type="SUPFAM" id="SSF48452">
    <property type="entry name" value="TPR-like"/>
    <property type="match status" value="1"/>
</dbReference>
<keyword evidence="8" id="KW-1185">Reference proteome</keyword>
<dbReference type="SUPFAM" id="SSF52540">
    <property type="entry name" value="P-loop containing nucleoside triphosphate hydrolases"/>
    <property type="match status" value="1"/>
</dbReference>
<dbReference type="PRINTS" id="PR00364">
    <property type="entry name" value="DISEASERSIST"/>
</dbReference>
<dbReference type="Gene3D" id="1.25.40.10">
    <property type="entry name" value="Tetratricopeptide repeat domain"/>
    <property type="match status" value="1"/>
</dbReference>
<name>A0A160P0R6_STRLU</name>
<dbReference type="Gene3D" id="1.10.10.10">
    <property type="entry name" value="Winged helix-like DNA-binding domain superfamily/Winged helix DNA-binding domain"/>
    <property type="match status" value="1"/>
</dbReference>
<comment type="similarity">
    <text evidence="1">Belongs to the AfsR/DnrI/RedD regulatory family.</text>
</comment>
<dbReference type="GO" id="GO:0006355">
    <property type="term" value="P:regulation of DNA-templated transcription"/>
    <property type="evidence" value="ECO:0007669"/>
    <property type="project" value="InterPro"/>
</dbReference>
<dbReference type="CDD" id="cd15831">
    <property type="entry name" value="BTAD"/>
    <property type="match status" value="1"/>
</dbReference>
<evidence type="ECO:0000313" key="7">
    <source>
        <dbReference type="EMBL" id="BAU83913.1"/>
    </source>
</evidence>